<name>F5XKE6_MICPN</name>
<accession>F5XKE6</accession>
<dbReference type="Proteomes" id="UP000007947">
    <property type="component" value="Chromosome"/>
</dbReference>
<reference evidence="2 3" key="1">
    <citation type="submission" date="2011-05" db="EMBL/GenBank/DDBJ databases">
        <title>Whole genome sequence of Microlunatus phosphovorus NM-1.</title>
        <authorList>
            <person name="Hosoyama A."/>
            <person name="Sasaki K."/>
            <person name="Harada T."/>
            <person name="Igarashi R."/>
            <person name="Kawakoshi A."/>
            <person name="Sasagawa M."/>
            <person name="Fukada J."/>
            <person name="Nakamura S."/>
            <person name="Katano Y."/>
            <person name="Hanada S."/>
            <person name="Kamagata Y."/>
            <person name="Nakamura N."/>
            <person name="Yamazaki S."/>
            <person name="Fujita N."/>
        </authorList>
    </citation>
    <scope>NUCLEOTIDE SEQUENCE [LARGE SCALE GENOMIC DNA]</scope>
    <source>
        <strain evidence="3">ATCC 700054 / DSM 10555 / JCM 9379 / NBRC 101784 / NCIMB 13414 / VKM Ac-1990 / NM-1</strain>
    </source>
</reference>
<gene>
    <name evidence="2" type="ordered locus">MLP_30040</name>
</gene>
<dbReference type="AlphaFoldDB" id="F5XKE6"/>
<dbReference type="STRING" id="1032480.MLP_30040"/>
<keyword evidence="3" id="KW-1185">Reference proteome</keyword>
<proteinExistence type="predicted"/>
<organism evidence="2 3">
    <name type="scientific">Microlunatus phosphovorus (strain ATCC 700054 / DSM 10555 / JCM 9379 / NBRC 101784 / NCIMB 13414 / VKM Ac-1990 / NM-1)</name>
    <dbReference type="NCBI Taxonomy" id="1032480"/>
    <lineage>
        <taxon>Bacteria</taxon>
        <taxon>Bacillati</taxon>
        <taxon>Actinomycetota</taxon>
        <taxon>Actinomycetes</taxon>
        <taxon>Propionibacteriales</taxon>
        <taxon>Propionibacteriaceae</taxon>
        <taxon>Microlunatus</taxon>
    </lineage>
</organism>
<feature type="region of interest" description="Disordered" evidence="1">
    <location>
        <begin position="1"/>
        <end position="43"/>
    </location>
</feature>
<dbReference type="HOGENOM" id="CLU_2602115_0_0_11"/>
<evidence type="ECO:0000313" key="2">
    <source>
        <dbReference type="EMBL" id="BAK36018.1"/>
    </source>
</evidence>
<sequence length="79" mass="8974">MRSRHNDILPGDQWPPQVRCPSNGGKSRAKTIGNWRSKQPEPGTYLWQSPQGWIMITTNQGTLTLGHTDWATQLWETTA</sequence>
<dbReference type="KEGG" id="mph:MLP_30040"/>
<evidence type="ECO:0000256" key="1">
    <source>
        <dbReference type="SAM" id="MobiDB-lite"/>
    </source>
</evidence>
<evidence type="ECO:0000313" key="3">
    <source>
        <dbReference type="Proteomes" id="UP000007947"/>
    </source>
</evidence>
<dbReference type="EMBL" id="AP012204">
    <property type="protein sequence ID" value="BAK36018.1"/>
    <property type="molecule type" value="Genomic_DNA"/>
</dbReference>
<protein>
    <submittedName>
        <fullName evidence="2">Uncharacterized protein</fullName>
    </submittedName>
</protein>